<dbReference type="Pfam" id="PF06985">
    <property type="entry name" value="HET"/>
    <property type="match status" value="1"/>
</dbReference>
<accession>A0A9W8X0Z8</accession>
<gene>
    <name evidence="3" type="ORF">N0V87_004864</name>
</gene>
<dbReference type="InterPro" id="IPR058525">
    <property type="entry name" value="DUF8212"/>
</dbReference>
<dbReference type="Proteomes" id="UP001140562">
    <property type="component" value="Unassembled WGS sequence"/>
</dbReference>
<name>A0A9W8X0Z8_9PLEO</name>
<dbReference type="OrthoDB" id="20872at2759"/>
<dbReference type="PANTHER" id="PTHR10622">
    <property type="entry name" value="HET DOMAIN-CONTAINING PROTEIN"/>
    <property type="match status" value="1"/>
</dbReference>
<comment type="caution">
    <text evidence="3">The sequence shown here is derived from an EMBL/GenBank/DDBJ whole genome shotgun (WGS) entry which is preliminary data.</text>
</comment>
<feature type="domain" description="Heterokaryon incompatibility" evidence="1">
    <location>
        <begin position="29"/>
        <end position="75"/>
    </location>
</feature>
<evidence type="ECO:0008006" key="5">
    <source>
        <dbReference type="Google" id="ProtNLM"/>
    </source>
</evidence>
<proteinExistence type="predicted"/>
<organism evidence="3 4">
    <name type="scientific">Didymella glomerata</name>
    <dbReference type="NCBI Taxonomy" id="749621"/>
    <lineage>
        <taxon>Eukaryota</taxon>
        <taxon>Fungi</taxon>
        <taxon>Dikarya</taxon>
        <taxon>Ascomycota</taxon>
        <taxon>Pezizomycotina</taxon>
        <taxon>Dothideomycetes</taxon>
        <taxon>Pleosporomycetidae</taxon>
        <taxon>Pleosporales</taxon>
        <taxon>Pleosporineae</taxon>
        <taxon>Didymellaceae</taxon>
        <taxon>Didymella</taxon>
    </lineage>
</organism>
<dbReference type="AlphaFoldDB" id="A0A9W8X0Z8"/>
<protein>
    <recommendedName>
        <fullName evidence="5">Heterokaryon incompatibility domain-containing protein</fullName>
    </recommendedName>
</protein>
<feature type="domain" description="DUF8212" evidence="2">
    <location>
        <begin position="193"/>
        <end position="230"/>
    </location>
</feature>
<dbReference type="Pfam" id="PF26640">
    <property type="entry name" value="DUF8212"/>
    <property type="match status" value="1"/>
</dbReference>
<evidence type="ECO:0000259" key="1">
    <source>
        <dbReference type="Pfam" id="PF06985"/>
    </source>
</evidence>
<dbReference type="InterPro" id="IPR010730">
    <property type="entry name" value="HET"/>
</dbReference>
<evidence type="ECO:0000259" key="2">
    <source>
        <dbReference type="Pfam" id="PF26640"/>
    </source>
</evidence>
<evidence type="ECO:0000313" key="4">
    <source>
        <dbReference type="Proteomes" id="UP001140562"/>
    </source>
</evidence>
<keyword evidence="4" id="KW-1185">Reference proteome</keyword>
<dbReference type="EMBL" id="JAPEUV010000041">
    <property type="protein sequence ID" value="KAJ4337191.1"/>
    <property type="molecule type" value="Genomic_DNA"/>
</dbReference>
<evidence type="ECO:0000313" key="3">
    <source>
        <dbReference type="EMBL" id="KAJ4337191.1"/>
    </source>
</evidence>
<dbReference type="PANTHER" id="PTHR10622:SF10">
    <property type="entry name" value="HET DOMAIN-CONTAINING PROTEIN"/>
    <property type="match status" value="1"/>
</dbReference>
<sequence>MNQMTIKDLQEGNAHLRPGGYEKMMLTCAQAERDNIDYIWIDTFCIDKESSAELSESINSMFAWYTKASICYAFMPDVAIRQDEEAGLEFDNSEWFERGWTLQELIAPREVIFYDKQWQLIGKRSAMAQRLSRITKIDEGVLTGLVELGYVSIAKRMSWAAHRKTTRKEDIAYCLAGLFDVNMATLYGEGSEKAFRRLQEEIMKDSDDESLFAWTNEREDQPILQGLLATSPKDFRNSSRYIPDSRYVSEYGEGARVPCTITGRGLRITLGMQRLNDDIWVGALQCPVPPAYTNTLAIYLKLLDERGQQYARIKSDTLCKIPQHGPLKTIYVRQKPLIPGFDDIYLHHAFQVRKVDIQRQASDANDSIALDDAGYEIFHTEKNPLCGTVDPCPTSVQPGVPITTFEIPRAQAQLAGLLAFRRPDGSVAVLMLGSDPGVGPGVQVYTEEQSISLRLMFKRSSYIDPGSISFLGDRMLQSKEEPLHLQPPGTLFEFKQDSFCVDIEARRHAGIRYYMVDVTIILPPILTVEDFVPIKGVGGNRIKLKNPFKMHKGQTA</sequence>
<reference evidence="3" key="1">
    <citation type="submission" date="2022-10" db="EMBL/GenBank/DDBJ databases">
        <title>Tapping the CABI collections for fungal endophytes: first genome assemblies for Collariella, Neodidymelliopsis, Ascochyta clinopodiicola, Didymella pomorum, Didymosphaeria variabile, Neocosmospora piperis and Neocucurbitaria cava.</title>
        <authorList>
            <person name="Hill R."/>
        </authorList>
    </citation>
    <scope>NUCLEOTIDE SEQUENCE</scope>
    <source>
        <strain evidence="3">IMI 360193</strain>
    </source>
</reference>